<accession>A0ABW2NLY6</accession>
<keyword evidence="5 15" id="KW-0808">Transferase</keyword>
<comment type="subcellular location">
    <subcellularLocation>
        <location evidence="2">Cell membrane</location>
        <topology evidence="2">Multi-pass membrane protein</topology>
    </subcellularLocation>
</comment>
<protein>
    <recommendedName>
        <fullName evidence="3">histidine kinase</fullName>
        <ecNumber evidence="3">2.7.13.3</ecNumber>
    </recommendedName>
</protein>
<evidence type="ECO:0000256" key="7">
    <source>
        <dbReference type="ARBA" id="ARBA00022741"/>
    </source>
</evidence>
<dbReference type="InterPro" id="IPR036890">
    <property type="entry name" value="HATPase_C_sf"/>
</dbReference>
<dbReference type="InterPro" id="IPR003594">
    <property type="entry name" value="HATPase_dom"/>
</dbReference>
<comment type="caution">
    <text evidence="15">The sequence shown here is derived from an EMBL/GenBank/DDBJ whole genome shotgun (WGS) entry which is preliminary data.</text>
</comment>
<keyword evidence="16" id="KW-1185">Reference proteome</keyword>
<dbReference type="InterPro" id="IPR005467">
    <property type="entry name" value="His_kinase_dom"/>
</dbReference>
<dbReference type="PROSITE" id="PS50109">
    <property type="entry name" value="HIS_KIN"/>
    <property type="match status" value="1"/>
</dbReference>
<evidence type="ECO:0000256" key="10">
    <source>
        <dbReference type="ARBA" id="ARBA00022989"/>
    </source>
</evidence>
<keyword evidence="12 13" id="KW-0472">Membrane</keyword>
<evidence type="ECO:0000256" key="4">
    <source>
        <dbReference type="ARBA" id="ARBA00022475"/>
    </source>
</evidence>
<keyword evidence="6 13" id="KW-0812">Transmembrane</keyword>
<keyword evidence="11" id="KW-0902">Two-component regulatory system</keyword>
<sequence>MISAFLKERRSWIGFFLLSQLLMLFIAFIDKTIPLMPVVYMIFLGVILFAGFLALRFKRETRFYRSLQQWDHDLDLSDIAEPVSPLQQITSEAITLQTERLKRLSDENRMLMQTEKDEMLSWIHEVKTPLTAMHLILDRVEDQQTKSQLTYEWLRIHLLLDQQLHQKRIPFIQNDLYIEKIDVATVLSAELKTLRSWCMQKKIGVEVDLQEQEVLTDGKWLSFIIRQLLTNAVKYSENSDIIVTSAVKDERLFLTVKDNGRGMAVKDLPRIFDKGFTTTSNHHDQAATGMGLYLAKKAADSLHIAIQVRSTPGHGSEFTLIFPKQNEMSRIIGM</sequence>
<dbReference type="SMART" id="SM00387">
    <property type="entry name" value="HATPase_c"/>
    <property type="match status" value="1"/>
</dbReference>
<evidence type="ECO:0000313" key="16">
    <source>
        <dbReference type="Proteomes" id="UP001596549"/>
    </source>
</evidence>
<reference evidence="16" key="1">
    <citation type="journal article" date="2019" name="Int. J. Syst. Evol. Microbiol.">
        <title>The Global Catalogue of Microorganisms (GCM) 10K type strain sequencing project: providing services to taxonomists for standard genome sequencing and annotation.</title>
        <authorList>
            <consortium name="The Broad Institute Genomics Platform"/>
            <consortium name="The Broad Institute Genome Sequencing Center for Infectious Disease"/>
            <person name="Wu L."/>
            <person name="Ma J."/>
        </authorList>
    </citation>
    <scope>NUCLEOTIDE SEQUENCE [LARGE SCALE GENOMIC DNA]</scope>
    <source>
        <strain evidence="16">NBRC 106396</strain>
    </source>
</reference>
<organism evidence="15 16">
    <name type="scientific">Fictibacillus iocasae</name>
    <dbReference type="NCBI Taxonomy" id="2715437"/>
    <lineage>
        <taxon>Bacteria</taxon>
        <taxon>Bacillati</taxon>
        <taxon>Bacillota</taxon>
        <taxon>Bacilli</taxon>
        <taxon>Bacillales</taxon>
        <taxon>Fictibacillaceae</taxon>
        <taxon>Fictibacillus</taxon>
    </lineage>
</organism>
<dbReference type="RefSeq" id="WP_379748030.1">
    <property type="nucleotide sequence ID" value="NZ_JBHTCP010000013.1"/>
</dbReference>
<evidence type="ECO:0000256" key="13">
    <source>
        <dbReference type="SAM" id="Phobius"/>
    </source>
</evidence>
<keyword evidence="9" id="KW-0067">ATP-binding</keyword>
<dbReference type="InterPro" id="IPR050351">
    <property type="entry name" value="BphY/WalK/GraS-like"/>
</dbReference>
<dbReference type="EMBL" id="JBHTCP010000013">
    <property type="protein sequence ID" value="MFC7371451.1"/>
    <property type="molecule type" value="Genomic_DNA"/>
</dbReference>
<dbReference type="Proteomes" id="UP001596549">
    <property type="component" value="Unassembled WGS sequence"/>
</dbReference>
<keyword evidence="8 15" id="KW-0418">Kinase</keyword>
<evidence type="ECO:0000256" key="11">
    <source>
        <dbReference type="ARBA" id="ARBA00023012"/>
    </source>
</evidence>
<evidence type="ECO:0000256" key="2">
    <source>
        <dbReference type="ARBA" id="ARBA00004651"/>
    </source>
</evidence>
<dbReference type="PANTHER" id="PTHR45453">
    <property type="entry name" value="PHOSPHATE REGULON SENSOR PROTEIN PHOR"/>
    <property type="match status" value="1"/>
</dbReference>
<feature type="transmembrane region" description="Helical" evidence="13">
    <location>
        <begin position="12"/>
        <end position="29"/>
    </location>
</feature>
<evidence type="ECO:0000256" key="5">
    <source>
        <dbReference type="ARBA" id="ARBA00022679"/>
    </source>
</evidence>
<dbReference type="Pfam" id="PF02518">
    <property type="entry name" value="HATPase_c"/>
    <property type="match status" value="1"/>
</dbReference>
<feature type="domain" description="Histidine kinase" evidence="14">
    <location>
        <begin position="121"/>
        <end position="326"/>
    </location>
</feature>
<gene>
    <name evidence="15" type="ORF">ACFQPF_07170</name>
</gene>
<evidence type="ECO:0000256" key="8">
    <source>
        <dbReference type="ARBA" id="ARBA00022777"/>
    </source>
</evidence>
<keyword evidence="7" id="KW-0547">Nucleotide-binding</keyword>
<dbReference type="Gene3D" id="3.30.565.10">
    <property type="entry name" value="Histidine kinase-like ATPase, C-terminal domain"/>
    <property type="match status" value="1"/>
</dbReference>
<evidence type="ECO:0000256" key="9">
    <source>
        <dbReference type="ARBA" id="ARBA00022840"/>
    </source>
</evidence>
<dbReference type="EC" id="2.7.13.3" evidence="3"/>
<comment type="catalytic activity">
    <reaction evidence="1">
        <text>ATP + protein L-histidine = ADP + protein N-phospho-L-histidine.</text>
        <dbReference type="EC" id="2.7.13.3"/>
    </reaction>
</comment>
<name>A0ABW2NLY6_9BACL</name>
<dbReference type="SUPFAM" id="SSF55874">
    <property type="entry name" value="ATPase domain of HSP90 chaperone/DNA topoisomerase II/histidine kinase"/>
    <property type="match status" value="1"/>
</dbReference>
<evidence type="ECO:0000256" key="3">
    <source>
        <dbReference type="ARBA" id="ARBA00012438"/>
    </source>
</evidence>
<evidence type="ECO:0000256" key="6">
    <source>
        <dbReference type="ARBA" id="ARBA00022692"/>
    </source>
</evidence>
<evidence type="ECO:0000256" key="1">
    <source>
        <dbReference type="ARBA" id="ARBA00000085"/>
    </source>
</evidence>
<evidence type="ECO:0000313" key="15">
    <source>
        <dbReference type="EMBL" id="MFC7371451.1"/>
    </source>
</evidence>
<dbReference type="InterPro" id="IPR004358">
    <property type="entry name" value="Sig_transdc_His_kin-like_C"/>
</dbReference>
<dbReference type="PRINTS" id="PR00344">
    <property type="entry name" value="BCTRLSENSOR"/>
</dbReference>
<dbReference type="GO" id="GO:0004673">
    <property type="term" value="F:protein histidine kinase activity"/>
    <property type="evidence" value="ECO:0007669"/>
    <property type="project" value="UniProtKB-EC"/>
</dbReference>
<keyword evidence="10 13" id="KW-1133">Transmembrane helix</keyword>
<feature type="transmembrane region" description="Helical" evidence="13">
    <location>
        <begin position="35"/>
        <end position="55"/>
    </location>
</feature>
<evidence type="ECO:0000259" key="14">
    <source>
        <dbReference type="PROSITE" id="PS50109"/>
    </source>
</evidence>
<evidence type="ECO:0000256" key="12">
    <source>
        <dbReference type="ARBA" id="ARBA00023136"/>
    </source>
</evidence>
<dbReference type="PANTHER" id="PTHR45453:SF2">
    <property type="entry name" value="HISTIDINE KINASE"/>
    <property type="match status" value="1"/>
</dbReference>
<keyword evidence="4" id="KW-1003">Cell membrane</keyword>
<proteinExistence type="predicted"/>